<evidence type="ECO:0000256" key="1">
    <source>
        <dbReference type="SAM" id="MobiDB-lite"/>
    </source>
</evidence>
<keyword evidence="2" id="KW-0732">Signal</keyword>
<dbReference type="AlphaFoldDB" id="A0A7Y0A2U4"/>
<feature type="region of interest" description="Disordered" evidence="1">
    <location>
        <begin position="23"/>
        <end position="107"/>
    </location>
</feature>
<feature type="compositionally biased region" description="Polar residues" evidence="1">
    <location>
        <begin position="59"/>
        <end position="72"/>
    </location>
</feature>
<comment type="caution">
    <text evidence="3">The sequence shown here is derived from an EMBL/GenBank/DDBJ whole genome shotgun (WGS) entry which is preliminary data.</text>
</comment>
<feature type="compositionally biased region" description="Low complexity" evidence="1">
    <location>
        <begin position="23"/>
        <end position="40"/>
    </location>
</feature>
<evidence type="ECO:0000313" key="3">
    <source>
        <dbReference type="EMBL" id="NML35398.1"/>
    </source>
</evidence>
<feature type="signal peptide" evidence="2">
    <location>
        <begin position="1"/>
        <end position="25"/>
    </location>
</feature>
<evidence type="ECO:0000256" key="2">
    <source>
        <dbReference type="SAM" id="SignalP"/>
    </source>
</evidence>
<protein>
    <submittedName>
        <fullName evidence="3">Uncharacterized protein</fullName>
    </submittedName>
</protein>
<accession>A0A7Y0A2U4</accession>
<sequence length="107" mass="11288">MARTTLGIASALVVFSVLASGSAFAQQPPAQPDAAPAPAAGGNTTHSDPIVQKRMEVRQANQKQRAANSQARSKMRAQKREASNTRNQSVQESRQRATATMSASAPQ</sequence>
<dbReference type="Proteomes" id="UP000583127">
    <property type="component" value="Unassembled WGS sequence"/>
</dbReference>
<evidence type="ECO:0000313" key="4">
    <source>
        <dbReference type="Proteomes" id="UP000583127"/>
    </source>
</evidence>
<proteinExistence type="predicted"/>
<feature type="compositionally biased region" description="Polar residues" evidence="1">
    <location>
        <begin position="84"/>
        <end position="107"/>
    </location>
</feature>
<gene>
    <name evidence="3" type="ORF">HHL14_31830</name>
</gene>
<feature type="chain" id="PRO_5031016529" evidence="2">
    <location>
        <begin position="26"/>
        <end position="107"/>
    </location>
</feature>
<reference evidence="3 4" key="1">
    <citation type="submission" date="2020-04" db="EMBL/GenBank/DDBJ databases">
        <title>Paraburkholderia sp. G-4-1-8 isolated from soil.</title>
        <authorList>
            <person name="Dahal R.H."/>
        </authorList>
    </citation>
    <scope>NUCLEOTIDE SEQUENCE [LARGE SCALE GENOMIC DNA]</scope>
    <source>
        <strain evidence="3 4">G-4-1-8</strain>
    </source>
</reference>
<keyword evidence="4" id="KW-1185">Reference proteome</keyword>
<name>A0A7Y0A2U4_9BURK</name>
<dbReference type="EMBL" id="JABBFZ010000038">
    <property type="protein sequence ID" value="NML35398.1"/>
    <property type="molecule type" value="Genomic_DNA"/>
</dbReference>
<organism evidence="3 4">
    <name type="scientific">Paraburkholderia antibiotica</name>
    <dbReference type="NCBI Taxonomy" id="2728839"/>
    <lineage>
        <taxon>Bacteria</taxon>
        <taxon>Pseudomonadati</taxon>
        <taxon>Pseudomonadota</taxon>
        <taxon>Betaproteobacteria</taxon>
        <taxon>Burkholderiales</taxon>
        <taxon>Burkholderiaceae</taxon>
        <taxon>Paraburkholderia</taxon>
    </lineage>
</organism>